<evidence type="ECO:0000313" key="9">
    <source>
        <dbReference type="EMBL" id="MBB4744275.1"/>
    </source>
</evidence>
<name>A0A7W7H593_9ACTN</name>
<dbReference type="InterPro" id="IPR013325">
    <property type="entry name" value="RNA_pol_sigma_r2"/>
</dbReference>
<keyword evidence="3" id="KW-0805">Transcription regulation</keyword>
<dbReference type="CDD" id="cd06171">
    <property type="entry name" value="Sigma70_r4"/>
    <property type="match status" value="1"/>
</dbReference>
<dbReference type="RefSeq" id="WP_185044456.1">
    <property type="nucleotide sequence ID" value="NZ_BAABFG010000005.1"/>
</dbReference>
<dbReference type="NCBIfam" id="NF006089">
    <property type="entry name" value="PRK08241.1"/>
    <property type="match status" value="1"/>
</dbReference>
<evidence type="ECO:0000256" key="3">
    <source>
        <dbReference type="ARBA" id="ARBA00023015"/>
    </source>
</evidence>
<dbReference type="GO" id="GO:0006352">
    <property type="term" value="P:DNA-templated transcription initiation"/>
    <property type="evidence" value="ECO:0007669"/>
    <property type="project" value="InterPro"/>
</dbReference>
<evidence type="ECO:0000256" key="4">
    <source>
        <dbReference type="ARBA" id="ARBA00023082"/>
    </source>
</evidence>
<dbReference type="SUPFAM" id="SSF88946">
    <property type="entry name" value="Sigma2 domain of RNA polymerase sigma factors"/>
    <property type="match status" value="1"/>
</dbReference>
<dbReference type="PANTHER" id="PTHR43133">
    <property type="entry name" value="RNA POLYMERASE ECF-TYPE SIGMA FACTO"/>
    <property type="match status" value="1"/>
</dbReference>
<reference evidence="9 10" key="1">
    <citation type="submission" date="2020-08" db="EMBL/GenBank/DDBJ databases">
        <title>Sequencing the genomes of 1000 actinobacteria strains.</title>
        <authorList>
            <person name="Klenk H.-P."/>
        </authorList>
    </citation>
    <scope>NUCLEOTIDE SEQUENCE [LARGE SCALE GENOMIC DNA]</scope>
    <source>
        <strain evidence="9 10">DSM 45809</strain>
    </source>
</reference>
<feature type="domain" description="RNA polymerase sigma-70 region 2" evidence="6">
    <location>
        <begin position="10"/>
        <end position="72"/>
    </location>
</feature>
<dbReference type="InterPro" id="IPR036388">
    <property type="entry name" value="WH-like_DNA-bd_sf"/>
</dbReference>
<dbReference type="Proteomes" id="UP000546162">
    <property type="component" value="Unassembled WGS sequence"/>
</dbReference>
<dbReference type="AlphaFoldDB" id="A0A7W7H593"/>
<evidence type="ECO:0000259" key="7">
    <source>
        <dbReference type="Pfam" id="PF08281"/>
    </source>
</evidence>
<dbReference type="InterPro" id="IPR032710">
    <property type="entry name" value="NTF2-like_dom_sf"/>
</dbReference>
<comment type="subunit">
    <text evidence="2">Interacts transiently with the RNA polymerase catalytic core formed by RpoA, RpoB, RpoC and RpoZ (2 alpha, 1 beta, 1 beta' and 1 omega subunit) to form the RNA polymerase holoenzyme that can initiate transcription.</text>
</comment>
<dbReference type="InterPro" id="IPR014305">
    <property type="entry name" value="RNA_pol_sigma-G_actinobac"/>
</dbReference>
<evidence type="ECO:0000256" key="2">
    <source>
        <dbReference type="ARBA" id="ARBA00011344"/>
    </source>
</evidence>
<dbReference type="SUPFAM" id="SSF54427">
    <property type="entry name" value="NTF2-like"/>
    <property type="match status" value="1"/>
</dbReference>
<dbReference type="GO" id="GO:0003677">
    <property type="term" value="F:DNA binding"/>
    <property type="evidence" value="ECO:0007669"/>
    <property type="project" value="InterPro"/>
</dbReference>
<feature type="domain" description="RNA polymerase sigma factor 70 region 4 type 2" evidence="7">
    <location>
        <begin position="126"/>
        <end position="178"/>
    </location>
</feature>
<dbReference type="NCBIfam" id="TIGR02937">
    <property type="entry name" value="sigma70-ECF"/>
    <property type="match status" value="1"/>
</dbReference>
<dbReference type="Gene3D" id="1.10.10.10">
    <property type="entry name" value="Winged helix-like DNA-binding domain superfamily/Winged helix DNA-binding domain"/>
    <property type="match status" value="1"/>
</dbReference>
<dbReference type="EMBL" id="JACHNB010000001">
    <property type="protein sequence ID" value="MBB4744275.1"/>
    <property type="molecule type" value="Genomic_DNA"/>
</dbReference>
<evidence type="ECO:0000256" key="5">
    <source>
        <dbReference type="ARBA" id="ARBA00023163"/>
    </source>
</evidence>
<dbReference type="Gene3D" id="3.10.450.50">
    <property type="match status" value="1"/>
</dbReference>
<accession>A0A7W7H593</accession>
<keyword evidence="4" id="KW-0731">Sigma factor</keyword>
<evidence type="ECO:0000256" key="1">
    <source>
        <dbReference type="ARBA" id="ARBA00010641"/>
    </source>
</evidence>
<dbReference type="Pfam" id="PF04542">
    <property type="entry name" value="Sigma70_r2"/>
    <property type="match status" value="1"/>
</dbReference>
<gene>
    <name evidence="9" type="ORF">BJY16_007734</name>
</gene>
<dbReference type="Pfam" id="PF12680">
    <property type="entry name" value="SnoaL_2"/>
    <property type="match status" value="1"/>
</dbReference>
<comment type="caution">
    <text evidence="9">The sequence shown here is derived from an EMBL/GenBank/DDBJ whole genome shotgun (WGS) entry which is preliminary data.</text>
</comment>
<feature type="domain" description="SnoaL-like" evidence="8">
    <location>
        <begin position="201"/>
        <end position="278"/>
    </location>
</feature>
<evidence type="ECO:0000259" key="8">
    <source>
        <dbReference type="Pfam" id="PF12680"/>
    </source>
</evidence>
<organism evidence="9 10">
    <name type="scientific">Actinoplanes octamycinicus</name>
    <dbReference type="NCBI Taxonomy" id="135948"/>
    <lineage>
        <taxon>Bacteria</taxon>
        <taxon>Bacillati</taxon>
        <taxon>Actinomycetota</taxon>
        <taxon>Actinomycetes</taxon>
        <taxon>Micromonosporales</taxon>
        <taxon>Micromonosporaceae</taxon>
        <taxon>Actinoplanes</taxon>
    </lineage>
</organism>
<dbReference type="InterPro" id="IPR013249">
    <property type="entry name" value="RNA_pol_sigma70_r4_t2"/>
</dbReference>
<dbReference type="InterPro" id="IPR007627">
    <property type="entry name" value="RNA_pol_sigma70_r2"/>
</dbReference>
<dbReference type="Gene3D" id="1.10.1740.10">
    <property type="match status" value="1"/>
</dbReference>
<sequence length="321" mass="34933">MEEALAGLRTELTGYCYRMLGSGHEAEDAVQETFERVWRAADRYDAERASVRTWVYRIATNVCVDLLRGAARRALPVDLSPVARAGEPFGALLAAGAEVRPVPDGMVLDLGQDPATLVVRRETVRLAFVAALQHLPARQRAVLILRDVLCWPAAEVAQLLETSAGSVTSALQRARETLRSVAPRPGEVLRPGDPEQRELLSRYCAAFEAHDVAGLVALLHEDATTSMPPFAWGLRGRDQIGIAMAAPEAACVGQRLVPVAASGQPAFWQMRPEGAGFVPFALVMLDVDGGRVINTTTWLETTGWHLPVPVAPSLWSLFERR</sequence>
<evidence type="ECO:0000259" key="6">
    <source>
        <dbReference type="Pfam" id="PF04542"/>
    </source>
</evidence>
<evidence type="ECO:0000313" key="10">
    <source>
        <dbReference type="Proteomes" id="UP000546162"/>
    </source>
</evidence>
<comment type="similarity">
    <text evidence="1">Belongs to the sigma-70 factor family. ECF subfamily.</text>
</comment>
<proteinExistence type="inferred from homology"/>
<dbReference type="GO" id="GO:0016987">
    <property type="term" value="F:sigma factor activity"/>
    <property type="evidence" value="ECO:0007669"/>
    <property type="project" value="UniProtKB-KW"/>
</dbReference>
<dbReference type="Pfam" id="PF08281">
    <property type="entry name" value="Sigma70_r4_2"/>
    <property type="match status" value="1"/>
</dbReference>
<dbReference type="InterPro" id="IPR037401">
    <property type="entry name" value="SnoaL-like"/>
</dbReference>
<dbReference type="PANTHER" id="PTHR43133:SF65">
    <property type="entry name" value="ECF RNA POLYMERASE SIGMA FACTOR SIGG"/>
    <property type="match status" value="1"/>
</dbReference>
<keyword evidence="10" id="KW-1185">Reference proteome</keyword>
<dbReference type="InterPro" id="IPR014284">
    <property type="entry name" value="RNA_pol_sigma-70_dom"/>
</dbReference>
<keyword evidence="5" id="KW-0804">Transcription</keyword>
<dbReference type="InterPro" id="IPR039425">
    <property type="entry name" value="RNA_pol_sigma-70-like"/>
</dbReference>
<protein>
    <submittedName>
        <fullName evidence="9">RNA polymerase sigma-70 factor (ECF subfamily)</fullName>
    </submittedName>
</protein>
<dbReference type="InterPro" id="IPR013324">
    <property type="entry name" value="RNA_pol_sigma_r3/r4-like"/>
</dbReference>
<dbReference type="NCBIfam" id="TIGR02960">
    <property type="entry name" value="SigX5"/>
    <property type="match status" value="1"/>
</dbReference>
<dbReference type="SUPFAM" id="SSF88659">
    <property type="entry name" value="Sigma3 and sigma4 domains of RNA polymerase sigma factors"/>
    <property type="match status" value="1"/>
</dbReference>